<comment type="caution">
    <text evidence="1">The sequence shown here is derived from an EMBL/GenBank/DDBJ whole genome shotgun (WGS) entry which is preliminary data.</text>
</comment>
<dbReference type="EMBL" id="BMAW01108513">
    <property type="protein sequence ID" value="GFT34406.1"/>
    <property type="molecule type" value="Genomic_DNA"/>
</dbReference>
<dbReference type="Proteomes" id="UP000887013">
    <property type="component" value="Unassembled WGS sequence"/>
</dbReference>
<dbReference type="AlphaFoldDB" id="A0A8X6NWD3"/>
<reference evidence="1" key="1">
    <citation type="submission" date="2020-08" db="EMBL/GenBank/DDBJ databases">
        <title>Multicomponent nature underlies the extraordinary mechanical properties of spider dragline silk.</title>
        <authorList>
            <person name="Kono N."/>
            <person name="Nakamura H."/>
            <person name="Mori M."/>
            <person name="Yoshida Y."/>
            <person name="Ohtoshi R."/>
            <person name="Malay A.D."/>
            <person name="Moran D.A.P."/>
            <person name="Tomita M."/>
            <person name="Numata K."/>
            <person name="Arakawa K."/>
        </authorList>
    </citation>
    <scope>NUCLEOTIDE SEQUENCE</scope>
</reference>
<evidence type="ECO:0000313" key="1">
    <source>
        <dbReference type="EMBL" id="GFT34406.1"/>
    </source>
</evidence>
<keyword evidence="2" id="KW-1185">Reference proteome</keyword>
<organism evidence="1 2">
    <name type="scientific">Nephila pilipes</name>
    <name type="common">Giant wood spider</name>
    <name type="synonym">Nephila maculata</name>
    <dbReference type="NCBI Taxonomy" id="299642"/>
    <lineage>
        <taxon>Eukaryota</taxon>
        <taxon>Metazoa</taxon>
        <taxon>Ecdysozoa</taxon>
        <taxon>Arthropoda</taxon>
        <taxon>Chelicerata</taxon>
        <taxon>Arachnida</taxon>
        <taxon>Araneae</taxon>
        <taxon>Araneomorphae</taxon>
        <taxon>Entelegynae</taxon>
        <taxon>Araneoidea</taxon>
        <taxon>Nephilidae</taxon>
        <taxon>Nephila</taxon>
    </lineage>
</organism>
<sequence>MKSADGDKIRRLKERNDKLNSARHLKIFTCCQPAPAYIQYATCCHGSHVRQRYGSSNVAEAAIQQRMHRRGTGTAMKYKEQQKTRRNSKSMAAASLHHVATVQRTKRVVVHAWYSWYAYATPAPARVAEAHHAGKARAIYAPRQW</sequence>
<gene>
    <name evidence="1" type="ORF">NPIL_177591</name>
</gene>
<proteinExistence type="predicted"/>
<accession>A0A8X6NWD3</accession>
<evidence type="ECO:0000313" key="2">
    <source>
        <dbReference type="Proteomes" id="UP000887013"/>
    </source>
</evidence>
<name>A0A8X6NWD3_NEPPI</name>
<protein>
    <submittedName>
        <fullName evidence="1">Uncharacterized protein</fullName>
    </submittedName>
</protein>